<keyword evidence="5" id="KW-0677">Repeat</keyword>
<dbReference type="CDD" id="cd08378">
    <property type="entry name" value="C2B_MCTP_PRT_plant"/>
    <property type="match status" value="1"/>
</dbReference>
<dbReference type="InterPro" id="IPR000008">
    <property type="entry name" value="C2_dom"/>
</dbReference>
<dbReference type="InterPro" id="IPR013583">
    <property type="entry name" value="MCTP_C"/>
</dbReference>
<accession>A0AAN7KHM0</accession>
<dbReference type="GO" id="GO:0046872">
    <property type="term" value="F:metal ion binding"/>
    <property type="evidence" value="ECO:0007669"/>
    <property type="project" value="UniProtKB-KW"/>
</dbReference>
<gene>
    <name evidence="12" type="ORF">SAY87_008109</name>
</gene>
<evidence type="ECO:0000256" key="4">
    <source>
        <dbReference type="ARBA" id="ARBA00022723"/>
    </source>
</evidence>
<evidence type="ECO:0000256" key="2">
    <source>
        <dbReference type="ARBA" id="ARBA00007923"/>
    </source>
</evidence>
<comment type="subcellular location">
    <subcellularLocation>
        <location evidence="1">Membrane</location>
        <topology evidence="1">Multi-pass membrane protein</topology>
    </subcellularLocation>
</comment>
<dbReference type="CDD" id="cd08379">
    <property type="entry name" value="C2D_MCTP_PRT_plant"/>
    <property type="match status" value="1"/>
</dbReference>
<feature type="transmembrane region" description="Helical" evidence="10">
    <location>
        <begin position="848"/>
        <end position="878"/>
    </location>
</feature>
<protein>
    <recommendedName>
        <fullName evidence="11">C2 domain-containing protein</fullName>
    </recommendedName>
</protein>
<evidence type="ECO:0000256" key="5">
    <source>
        <dbReference type="ARBA" id="ARBA00022737"/>
    </source>
</evidence>
<dbReference type="InterPro" id="IPR035892">
    <property type="entry name" value="C2_domain_sf"/>
</dbReference>
<evidence type="ECO:0000256" key="10">
    <source>
        <dbReference type="SAM" id="Phobius"/>
    </source>
</evidence>
<evidence type="ECO:0000256" key="1">
    <source>
        <dbReference type="ARBA" id="ARBA00004141"/>
    </source>
</evidence>
<dbReference type="Pfam" id="PF08372">
    <property type="entry name" value="PRT_C"/>
    <property type="match status" value="1"/>
</dbReference>
<dbReference type="PANTHER" id="PTHR31425">
    <property type="entry name" value="PHOSPHORIBOSYLANTHRANILATE TRANSFERASE ISOFORM 1"/>
    <property type="match status" value="1"/>
</dbReference>
<evidence type="ECO:0000256" key="3">
    <source>
        <dbReference type="ARBA" id="ARBA00022692"/>
    </source>
</evidence>
<feature type="domain" description="C2" evidence="11">
    <location>
        <begin position="432"/>
        <end position="553"/>
    </location>
</feature>
<evidence type="ECO:0000313" key="12">
    <source>
        <dbReference type="EMBL" id="KAK4766467.1"/>
    </source>
</evidence>
<dbReference type="FunFam" id="2.60.40.150:FF:000090">
    <property type="entry name" value="C2 domain-containing protein"/>
    <property type="match status" value="1"/>
</dbReference>
<evidence type="ECO:0000256" key="6">
    <source>
        <dbReference type="ARBA" id="ARBA00022837"/>
    </source>
</evidence>
<dbReference type="InterPro" id="IPR047257">
    <property type="entry name" value="C2B_MCTP_PRT_plant"/>
</dbReference>
<feature type="transmembrane region" description="Helical" evidence="10">
    <location>
        <begin position="964"/>
        <end position="993"/>
    </location>
</feature>
<proteinExistence type="inferred from homology"/>
<dbReference type="PROSITE" id="PS50004">
    <property type="entry name" value="C2"/>
    <property type="match status" value="4"/>
</dbReference>
<keyword evidence="7 10" id="KW-1133">Transmembrane helix</keyword>
<comment type="caution">
    <text evidence="12">The sequence shown here is derived from an EMBL/GenBank/DDBJ whole genome shotgun (WGS) entry which is preliminary data.</text>
</comment>
<feature type="region of interest" description="Disordered" evidence="9">
    <location>
        <begin position="137"/>
        <end position="233"/>
    </location>
</feature>
<feature type="compositionally biased region" description="Pro residues" evidence="9">
    <location>
        <begin position="139"/>
        <end position="157"/>
    </location>
</feature>
<evidence type="ECO:0000313" key="13">
    <source>
        <dbReference type="Proteomes" id="UP001345219"/>
    </source>
</evidence>
<reference evidence="12 13" key="1">
    <citation type="journal article" date="2023" name="Hortic Res">
        <title>Pangenome of water caltrop reveals structural variations and asymmetric subgenome divergence after allopolyploidization.</title>
        <authorList>
            <person name="Zhang X."/>
            <person name="Chen Y."/>
            <person name="Wang L."/>
            <person name="Yuan Y."/>
            <person name="Fang M."/>
            <person name="Shi L."/>
            <person name="Lu R."/>
            <person name="Comes H.P."/>
            <person name="Ma Y."/>
            <person name="Chen Y."/>
            <person name="Huang G."/>
            <person name="Zhou Y."/>
            <person name="Zheng Z."/>
            <person name="Qiu Y."/>
        </authorList>
    </citation>
    <scope>NUCLEOTIDE SEQUENCE [LARGE SCALE GENOMIC DNA]</scope>
    <source>
        <tissue evidence="12">Roots</tissue>
    </source>
</reference>
<dbReference type="InterPro" id="IPR047258">
    <property type="entry name" value="C2C_MCTP_PRT_plant"/>
</dbReference>
<evidence type="ECO:0000256" key="8">
    <source>
        <dbReference type="ARBA" id="ARBA00023136"/>
    </source>
</evidence>
<organism evidence="12 13">
    <name type="scientific">Trapa incisa</name>
    <dbReference type="NCBI Taxonomy" id="236973"/>
    <lineage>
        <taxon>Eukaryota</taxon>
        <taxon>Viridiplantae</taxon>
        <taxon>Streptophyta</taxon>
        <taxon>Embryophyta</taxon>
        <taxon>Tracheophyta</taxon>
        <taxon>Spermatophyta</taxon>
        <taxon>Magnoliopsida</taxon>
        <taxon>eudicotyledons</taxon>
        <taxon>Gunneridae</taxon>
        <taxon>Pentapetalae</taxon>
        <taxon>rosids</taxon>
        <taxon>malvids</taxon>
        <taxon>Myrtales</taxon>
        <taxon>Lythraceae</taxon>
        <taxon>Trapa</taxon>
    </lineage>
</organism>
<evidence type="ECO:0000256" key="9">
    <source>
        <dbReference type="SAM" id="MobiDB-lite"/>
    </source>
</evidence>
<keyword evidence="6" id="KW-0106">Calcium</keyword>
<dbReference type="PANTHER" id="PTHR31425:SF35">
    <property type="entry name" value="MULTIPLE C2 DOMAIN AND TRANSMEMBRANE REGION PROTEIN 16"/>
    <property type="match status" value="1"/>
</dbReference>
<dbReference type="SMART" id="SM00239">
    <property type="entry name" value="C2"/>
    <property type="match status" value="4"/>
</dbReference>
<dbReference type="Pfam" id="PF00168">
    <property type="entry name" value="C2"/>
    <property type="match status" value="4"/>
</dbReference>
<feature type="compositionally biased region" description="Low complexity" evidence="9">
    <location>
        <begin position="207"/>
        <end position="218"/>
    </location>
</feature>
<keyword evidence="4" id="KW-0479">Metal-binding</keyword>
<dbReference type="EMBL" id="JAXIOK010000007">
    <property type="protein sequence ID" value="KAK4766467.1"/>
    <property type="molecule type" value="Genomic_DNA"/>
</dbReference>
<dbReference type="Proteomes" id="UP001345219">
    <property type="component" value="Chromosome 7"/>
</dbReference>
<dbReference type="GO" id="GO:0016020">
    <property type="term" value="C:membrane"/>
    <property type="evidence" value="ECO:0007669"/>
    <property type="project" value="UniProtKB-SubCell"/>
</dbReference>
<name>A0AAN7KHM0_9MYRT</name>
<keyword evidence="8 10" id="KW-0472">Membrane</keyword>
<feature type="transmembrane region" description="Helical" evidence="10">
    <location>
        <begin position="818"/>
        <end position="836"/>
    </location>
</feature>
<dbReference type="InterPro" id="IPR047259">
    <property type="entry name" value="QUIRKY-like"/>
</dbReference>
<dbReference type="CDD" id="cd04019">
    <property type="entry name" value="C2C_MCTP_PRT_plant"/>
    <property type="match status" value="1"/>
</dbReference>
<evidence type="ECO:0000256" key="7">
    <source>
        <dbReference type="ARBA" id="ARBA00022989"/>
    </source>
</evidence>
<keyword evidence="3 10" id="KW-0812">Transmembrane</keyword>
<dbReference type="SUPFAM" id="SSF49562">
    <property type="entry name" value="C2 domain (Calcium/lipid-binding domain, CaLB)"/>
    <property type="match status" value="4"/>
</dbReference>
<sequence length="1021" mass="113784">MATVQKLVVEVVEAVDLLPKDGHGTSSPYVVFHYKGQRRRTQTAIRDLNPKWGEMMKFNVGKPSEIFSDVLEVSIYHDKNVGPTRRNNFLGRISIGSSQFVKKGEEALIYYPLQKKDFLSWVRGEIGLKIYYADEEVPQPQPQPQPAPPQENAPPPSGEALPPDATPTSEAAAVPPPPQENVPLPEGESPPLEAPSPQTENSLPNGEATAEPAEADATSDGIPQPHPSEVMAAAASSASIPVVKFAGISAPPPLPRPLPLNRTYTTDSPDSTTILERSSFDLVDKMHYLFVKVVKARHLPTNGSPVVKIVVSSHHLKSRPSRKSSVSSFFEWDQTFAFGGDAPESSSILEVSVWDPPGDLVGPSPDVAGYKFFGGICFHVMEIPLRDPPDSPLAPQWYRLEGGGAHHGDLMLATWIGTQADEAFPEAWKSDTAGNVNARAKVYQSPKLWYLRATVIEAQDIMPSSGLKEQSFQVKVQLGFQLQKTKVSVTRDGTLAWNEDLLFVAAEPFDDSLLTFAVESRQSRGPATLGMASVPLVAIERRVEDRKVASRWITLESPLGDKKRVYKGRVHLRLCFDGGYHVMDEPAHVCSDFRPTARQLWKPPVGSVELGIIGCRNLLPMKMANGRGTTDAFCVAKYGPKWVRTRTVCDTLEPKWNEQYTWRVYDPCTVLTIGVFDNSGEAEDSPPKDTGGRPDFRIGKVRVRISTLQTNRVYRNIYPLLMLSAGGMKKMGEVEIAIRFVQSSPTLDFLHVYSQPLLPSMHHVKPLGPVQGMLRRAAAKTVAAHLLRSEPPIRAEVVLYMLDADSEGFSMRKVRANWLRIINVIVGMTDIVWWVDDIRRWKKPTATILVQVMLMILVWFPDIIIPTLAFYVFAIGAWKYRFRSRDPLSHFCPRISLAESADGEELDEEFDGIPSARPPDVVQARYDKMRSLGVRLQTVLGDMAAQGERVQALVTWRDPRATGIFIWLCFVVALILYIMPMKVVAVASGFYYFRHPIFRDRMPSSALNFFRRLPSLADRMM</sequence>
<dbReference type="AlphaFoldDB" id="A0AAN7KHM0"/>
<evidence type="ECO:0000259" key="11">
    <source>
        <dbReference type="PROSITE" id="PS50004"/>
    </source>
</evidence>
<keyword evidence="13" id="KW-1185">Reference proteome</keyword>
<feature type="domain" description="C2" evidence="11">
    <location>
        <begin position="1"/>
        <end position="110"/>
    </location>
</feature>
<feature type="domain" description="C2" evidence="11">
    <location>
        <begin position="589"/>
        <end position="718"/>
    </location>
</feature>
<dbReference type="InterPro" id="IPR047255">
    <property type="entry name" value="C2D_MCTP_PRT_plant"/>
</dbReference>
<dbReference type="Gene3D" id="2.60.40.150">
    <property type="entry name" value="C2 domain"/>
    <property type="match status" value="4"/>
</dbReference>
<feature type="domain" description="C2" evidence="11">
    <location>
        <begin position="267"/>
        <end position="398"/>
    </location>
</feature>
<comment type="similarity">
    <text evidence="2">Belongs to the MCTP family.</text>
</comment>